<evidence type="ECO:0000256" key="2">
    <source>
        <dbReference type="SAM" id="MobiDB-lite"/>
    </source>
</evidence>
<keyword evidence="4" id="KW-1185">Reference proteome</keyword>
<feature type="region of interest" description="Disordered" evidence="2">
    <location>
        <begin position="1"/>
        <end position="25"/>
    </location>
</feature>
<protein>
    <submittedName>
        <fullName evidence="3">Uncharacterized protein</fullName>
    </submittedName>
</protein>
<organism evidence="3 4">
    <name type="scientific">Danionella cerebrum</name>
    <dbReference type="NCBI Taxonomy" id="2873325"/>
    <lineage>
        <taxon>Eukaryota</taxon>
        <taxon>Metazoa</taxon>
        <taxon>Chordata</taxon>
        <taxon>Craniata</taxon>
        <taxon>Vertebrata</taxon>
        <taxon>Euteleostomi</taxon>
        <taxon>Actinopterygii</taxon>
        <taxon>Neopterygii</taxon>
        <taxon>Teleostei</taxon>
        <taxon>Ostariophysi</taxon>
        <taxon>Cypriniformes</taxon>
        <taxon>Danionidae</taxon>
        <taxon>Danioninae</taxon>
        <taxon>Danionella</taxon>
    </lineage>
</organism>
<sequence length="176" mass="20970">TERKVQKELETVKRERDRVREERELEQSRWEAQKAQMEVQFALSLEQQMSERLQAVHEENASYSTQLRQQHRKQLLDLSARHERELAAQLEQSRSERQGREEKLRILSVRLAELQDQLGVMAAAKRKLETQREELVSSLQGMMRSHWAETLRLLTNQEQVCWLVMVMCWETLFVPG</sequence>
<comment type="caution">
    <text evidence="3">The sequence shown here is derived from an EMBL/GenBank/DDBJ whole genome shotgun (WGS) entry which is preliminary data.</text>
</comment>
<proteinExistence type="predicted"/>
<dbReference type="OrthoDB" id="8190486at2759"/>
<dbReference type="GO" id="GO:0005813">
    <property type="term" value="C:centrosome"/>
    <property type="evidence" value="ECO:0007669"/>
    <property type="project" value="TreeGrafter"/>
</dbReference>
<evidence type="ECO:0000256" key="1">
    <source>
        <dbReference type="SAM" id="Coils"/>
    </source>
</evidence>
<dbReference type="InterPro" id="IPR038923">
    <property type="entry name" value="Centrobin"/>
</dbReference>
<dbReference type="PANTHER" id="PTHR34439:SF1">
    <property type="entry name" value="CENTROBIN"/>
    <property type="match status" value="1"/>
</dbReference>
<dbReference type="EMBL" id="SRMA01027352">
    <property type="protein sequence ID" value="TRY54277.1"/>
    <property type="molecule type" value="Genomic_DNA"/>
</dbReference>
<feature type="coiled-coil region" evidence="1">
    <location>
        <begin position="72"/>
        <end position="134"/>
    </location>
</feature>
<dbReference type="PANTHER" id="PTHR34439">
    <property type="entry name" value="CENTROBIN"/>
    <property type="match status" value="1"/>
</dbReference>
<keyword evidence="1" id="KW-0175">Coiled coil</keyword>
<name>A0A553MM61_9TELE</name>
<reference evidence="3 4" key="1">
    <citation type="journal article" date="2019" name="Sci. Data">
        <title>Hybrid genome assembly and annotation of Danionella translucida.</title>
        <authorList>
            <person name="Kadobianskyi M."/>
            <person name="Schulze L."/>
            <person name="Schuelke M."/>
            <person name="Judkewitz B."/>
        </authorList>
    </citation>
    <scope>NUCLEOTIDE SEQUENCE [LARGE SCALE GENOMIC DNA]</scope>
    <source>
        <strain evidence="3 4">Bolton</strain>
    </source>
</reference>
<dbReference type="GO" id="GO:1902017">
    <property type="term" value="P:regulation of cilium assembly"/>
    <property type="evidence" value="ECO:0007669"/>
    <property type="project" value="InterPro"/>
</dbReference>
<dbReference type="GO" id="GO:0051299">
    <property type="term" value="P:centrosome separation"/>
    <property type="evidence" value="ECO:0007669"/>
    <property type="project" value="TreeGrafter"/>
</dbReference>
<dbReference type="AlphaFoldDB" id="A0A553MM61"/>
<dbReference type="Proteomes" id="UP000316079">
    <property type="component" value="Unassembled WGS sequence"/>
</dbReference>
<dbReference type="GO" id="GO:0005814">
    <property type="term" value="C:centriole"/>
    <property type="evidence" value="ECO:0007669"/>
    <property type="project" value="TreeGrafter"/>
</dbReference>
<dbReference type="GO" id="GO:1902410">
    <property type="term" value="P:mitotic cytokinetic process"/>
    <property type="evidence" value="ECO:0007669"/>
    <property type="project" value="TreeGrafter"/>
</dbReference>
<accession>A0A553MM61</accession>
<evidence type="ECO:0000313" key="4">
    <source>
        <dbReference type="Proteomes" id="UP000316079"/>
    </source>
</evidence>
<gene>
    <name evidence="3" type="ORF">DNTS_031080</name>
</gene>
<feature type="non-terminal residue" evidence="3">
    <location>
        <position position="1"/>
    </location>
</feature>
<dbReference type="GO" id="GO:0007099">
    <property type="term" value="P:centriole replication"/>
    <property type="evidence" value="ECO:0007669"/>
    <property type="project" value="InterPro"/>
</dbReference>
<evidence type="ECO:0000313" key="3">
    <source>
        <dbReference type="EMBL" id="TRY54277.1"/>
    </source>
</evidence>